<sequence length="274" mass="30664">MLIVRLSAVNDYRNANLKFWNSVVAEHVESDFYDVAGFLNGAINLDDIEMNQVGDVRGKTLLHLQCHFGLSTLSLVRMGALATGVDFSPDAIEAARRLSQESGLSARFVESNIYDISDNLDEQYDIVFTSYGVLCWLPDLGKWAEQIACCLKDGGRFHLVEYHPLMTALESGSGNDVVLRNSYFNEGVEIFEVEGSYASPKSFINETTYEWNHSIGEVITALVNAGLNIDTFNEYPYATDGGFVGYLRRDEDEKWRVPDHKWGVPLTYSISASK</sequence>
<reference evidence="2" key="1">
    <citation type="submission" date="2018-05" db="EMBL/GenBank/DDBJ databases">
        <authorList>
            <person name="Lanie J.A."/>
            <person name="Ng W.-L."/>
            <person name="Kazmierczak K.M."/>
            <person name="Andrzejewski T.M."/>
            <person name="Davidsen T.M."/>
            <person name="Wayne K.J."/>
            <person name="Tettelin H."/>
            <person name="Glass J.I."/>
            <person name="Rusch D."/>
            <person name="Podicherti R."/>
            <person name="Tsui H.-C.T."/>
            <person name="Winkler M.E."/>
        </authorList>
    </citation>
    <scope>NUCLEOTIDE SEQUENCE</scope>
</reference>
<evidence type="ECO:0000259" key="1">
    <source>
        <dbReference type="Pfam" id="PF08242"/>
    </source>
</evidence>
<dbReference type="InterPro" id="IPR013217">
    <property type="entry name" value="Methyltransf_12"/>
</dbReference>
<dbReference type="InterPro" id="IPR029063">
    <property type="entry name" value="SAM-dependent_MTases_sf"/>
</dbReference>
<dbReference type="PANTHER" id="PTHR43861">
    <property type="entry name" value="TRANS-ACONITATE 2-METHYLTRANSFERASE-RELATED"/>
    <property type="match status" value="1"/>
</dbReference>
<protein>
    <recommendedName>
        <fullName evidence="1">Methyltransferase type 12 domain-containing protein</fullName>
    </recommendedName>
</protein>
<evidence type="ECO:0000313" key="2">
    <source>
        <dbReference type="EMBL" id="SVA86589.1"/>
    </source>
</evidence>
<feature type="domain" description="Methyltransferase type 12" evidence="1">
    <location>
        <begin position="62"/>
        <end position="157"/>
    </location>
</feature>
<dbReference type="Gene3D" id="3.40.50.150">
    <property type="entry name" value="Vaccinia Virus protein VP39"/>
    <property type="match status" value="1"/>
</dbReference>
<dbReference type="Pfam" id="PF08242">
    <property type="entry name" value="Methyltransf_12"/>
    <property type="match status" value="1"/>
</dbReference>
<dbReference type="SUPFAM" id="SSF53335">
    <property type="entry name" value="S-adenosyl-L-methionine-dependent methyltransferases"/>
    <property type="match status" value="1"/>
</dbReference>
<dbReference type="EMBL" id="UINC01020673">
    <property type="protein sequence ID" value="SVA86589.1"/>
    <property type="molecule type" value="Genomic_DNA"/>
</dbReference>
<organism evidence="2">
    <name type="scientific">marine metagenome</name>
    <dbReference type="NCBI Taxonomy" id="408172"/>
    <lineage>
        <taxon>unclassified sequences</taxon>
        <taxon>metagenomes</taxon>
        <taxon>ecological metagenomes</taxon>
    </lineage>
</organism>
<proteinExistence type="predicted"/>
<gene>
    <name evidence="2" type="ORF">METZ01_LOCUS139443</name>
</gene>
<accession>A0A381ZBK7</accession>
<dbReference type="CDD" id="cd02440">
    <property type="entry name" value="AdoMet_MTases"/>
    <property type="match status" value="1"/>
</dbReference>
<dbReference type="PANTHER" id="PTHR43861:SF1">
    <property type="entry name" value="TRANS-ACONITATE 2-METHYLTRANSFERASE"/>
    <property type="match status" value="1"/>
</dbReference>
<name>A0A381ZBK7_9ZZZZ</name>
<dbReference type="AlphaFoldDB" id="A0A381ZBK7"/>